<feature type="transmembrane region" description="Helical" evidence="5">
    <location>
        <begin position="33"/>
        <end position="54"/>
    </location>
</feature>
<feature type="transmembrane region" description="Helical" evidence="5">
    <location>
        <begin position="94"/>
        <end position="114"/>
    </location>
</feature>
<comment type="caution">
    <text evidence="7">The sequence shown here is derived from an EMBL/GenBank/DDBJ whole genome shotgun (WGS) entry which is preliminary data.</text>
</comment>
<gene>
    <name evidence="7" type="ORF">D7V88_24905</name>
</gene>
<dbReference type="SMART" id="SM00752">
    <property type="entry name" value="HTTM"/>
    <property type="match status" value="1"/>
</dbReference>
<evidence type="ECO:0000256" key="3">
    <source>
        <dbReference type="ARBA" id="ARBA00022989"/>
    </source>
</evidence>
<dbReference type="Proteomes" id="UP000268094">
    <property type="component" value="Unassembled WGS sequence"/>
</dbReference>
<evidence type="ECO:0000313" key="7">
    <source>
        <dbReference type="EMBL" id="RKG82714.1"/>
    </source>
</evidence>
<feature type="transmembrane region" description="Helical" evidence="5">
    <location>
        <begin position="144"/>
        <end position="163"/>
    </location>
</feature>
<dbReference type="InterPro" id="IPR052964">
    <property type="entry name" value="Sporulation_signal_mat"/>
</dbReference>
<dbReference type="AlphaFoldDB" id="A0A3A8IS10"/>
<organism evidence="7 8">
    <name type="scientific">Corallococcus terminator</name>
    <dbReference type="NCBI Taxonomy" id="2316733"/>
    <lineage>
        <taxon>Bacteria</taxon>
        <taxon>Pseudomonadati</taxon>
        <taxon>Myxococcota</taxon>
        <taxon>Myxococcia</taxon>
        <taxon>Myxococcales</taxon>
        <taxon>Cystobacterineae</taxon>
        <taxon>Myxococcaceae</taxon>
        <taxon>Corallococcus</taxon>
    </lineage>
</organism>
<proteinExistence type="predicted"/>
<protein>
    <submittedName>
        <fullName evidence="7">HTTM domain-containing protein</fullName>
    </submittedName>
</protein>
<comment type="subcellular location">
    <subcellularLocation>
        <location evidence="1">Endomembrane system</location>
        <topology evidence="1">Multi-pass membrane protein</topology>
    </subcellularLocation>
</comment>
<accession>A0A3A8IS10</accession>
<keyword evidence="3 5" id="KW-1133">Transmembrane helix</keyword>
<evidence type="ECO:0000256" key="4">
    <source>
        <dbReference type="ARBA" id="ARBA00023136"/>
    </source>
</evidence>
<keyword evidence="2 5" id="KW-0812">Transmembrane</keyword>
<dbReference type="InterPro" id="IPR011020">
    <property type="entry name" value="HTTM-like"/>
</dbReference>
<feature type="transmembrane region" description="Helical" evidence="5">
    <location>
        <begin position="247"/>
        <end position="270"/>
    </location>
</feature>
<dbReference type="RefSeq" id="WP_120543141.1">
    <property type="nucleotide sequence ID" value="NZ_RAVZ01000190.1"/>
</dbReference>
<sequence length="356" mass="39455">MSEGSSPAVSPGSPSALAKAWEAFTAWQSQPRYLMGASLFRLVAGAAVLIEYLINYSQRRYLFGPSGLWPYETFVAELAHTRNFSVYAWSASPLFFEVCYHLGILVAVLWMVGWRARWLTPFQWVFLWSLHQRFPGIWDGGDNIIHLILVYACFADVSAHFSLDAERRAKGPAAPEGVEPGPWAKVGAMFHNTAMVAFAVQISLVYGLAGLYKVQGGVWQDGTALYYAFRSGQFVIPGVTEWIYRDAFVVTALSYCTVAFQVAFPFLLFLNPYSRRLAVVMGFTFHVGIALVLGLVTFSLFMTSVDLALMGDDEYRAIGRFLTRLRQRFLPRSSSPSAPVAVEALAEPSTGSHPPA</sequence>
<feature type="transmembrane region" description="Helical" evidence="5">
    <location>
        <begin position="277"/>
        <end position="301"/>
    </location>
</feature>
<name>A0A3A8IS10_9BACT</name>
<evidence type="ECO:0000256" key="1">
    <source>
        <dbReference type="ARBA" id="ARBA00004127"/>
    </source>
</evidence>
<evidence type="ECO:0000256" key="5">
    <source>
        <dbReference type="SAM" id="Phobius"/>
    </source>
</evidence>
<dbReference type="PANTHER" id="PTHR39535:SF2">
    <property type="entry name" value="HTTM DOMAIN-CONTAINING PROTEIN"/>
    <property type="match status" value="1"/>
</dbReference>
<evidence type="ECO:0000256" key="2">
    <source>
        <dbReference type="ARBA" id="ARBA00022692"/>
    </source>
</evidence>
<dbReference type="PANTHER" id="PTHR39535">
    <property type="entry name" value="SPORULATION-DELAYING PROTEIN SDPB"/>
    <property type="match status" value="1"/>
</dbReference>
<feature type="domain" description="HTTM-like" evidence="6">
    <location>
        <begin position="29"/>
        <end position="314"/>
    </location>
</feature>
<feature type="transmembrane region" description="Helical" evidence="5">
    <location>
        <begin position="194"/>
        <end position="212"/>
    </location>
</feature>
<dbReference type="EMBL" id="RAVZ01000190">
    <property type="protein sequence ID" value="RKG82714.1"/>
    <property type="molecule type" value="Genomic_DNA"/>
</dbReference>
<keyword evidence="8" id="KW-1185">Reference proteome</keyword>
<dbReference type="GO" id="GO:0012505">
    <property type="term" value="C:endomembrane system"/>
    <property type="evidence" value="ECO:0007669"/>
    <property type="project" value="UniProtKB-SubCell"/>
</dbReference>
<keyword evidence="4 5" id="KW-0472">Membrane</keyword>
<evidence type="ECO:0000313" key="8">
    <source>
        <dbReference type="Proteomes" id="UP000268094"/>
    </source>
</evidence>
<reference evidence="8" key="1">
    <citation type="submission" date="2018-09" db="EMBL/GenBank/DDBJ databases">
        <authorList>
            <person name="Livingstone P.G."/>
            <person name="Whitworth D.E."/>
        </authorList>
    </citation>
    <scope>NUCLEOTIDE SEQUENCE [LARGE SCALE GENOMIC DNA]</scope>
    <source>
        <strain evidence="8">CA054A</strain>
    </source>
</reference>
<evidence type="ECO:0000259" key="6">
    <source>
        <dbReference type="SMART" id="SM00752"/>
    </source>
</evidence>
<dbReference type="OrthoDB" id="128729at2"/>